<gene>
    <name evidence="1" type="ORF">A7E75_12955</name>
</gene>
<dbReference type="OrthoDB" id="5387514at2"/>
<evidence type="ECO:0000313" key="1">
    <source>
        <dbReference type="EMBL" id="APG25818.1"/>
    </source>
</evidence>
<evidence type="ECO:0000313" key="2">
    <source>
        <dbReference type="Proteomes" id="UP000182264"/>
    </source>
</evidence>
<dbReference type="EMBL" id="CP015518">
    <property type="protein sequence ID" value="APG25818.1"/>
    <property type="molecule type" value="Genomic_DNA"/>
</dbReference>
<dbReference type="STRING" id="29542.A6070_06970"/>
<organism evidence="1 2">
    <name type="scientific">Syntrophotalea acetylenica</name>
    <name type="common">Pelobacter acetylenicus</name>
    <dbReference type="NCBI Taxonomy" id="29542"/>
    <lineage>
        <taxon>Bacteria</taxon>
        <taxon>Pseudomonadati</taxon>
        <taxon>Thermodesulfobacteriota</taxon>
        <taxon>Desulfuromonadia</taxon>
        <taxon>Desulfuromonadales</taxon>
        <taxon>Syntrophotaleaceae</taxon>
        <taxon>Syntrophotalea</taxon>
    </lineage>
</organism>
<proteinExistence type="predicted"/>
<name>A0A1L3GJF7_SYNAC</name>
<keyword evidence="2" id="KW-1185">Reference proteome</keyword>
<sequence>MKMKNGHTWLFSFTDLAFLLLISLSLIPSAPDNITIKLAEMDVPSVPEHEQMAPLANVRELWELQVYAVSDQRPVPYRLVRAGVGKSASAQDVKVLTREELLPAIEALKQRNLRPILLPEKNSLSQDFLYAAGVIAKVWTNGSRTIVQVDPDEEDALP</sequence>
<dbReference type="KEGG" id="pace:A6070_06970"/>
<protein>
    <submittedName>
        <fullName evidence="1">Uncharacterized protein</fullName>
    </submittedName>
</protein>
<dbReference type="AlphaFoldDB" id="A0A1L3GJF7"/>
<dbReference type="RefSeq" id="WP_072287660.1">
    <property type="nucleotide sequence ID" value="NZ_CP015455.1"/>
</dbReference>
<accession>A0A1L3GJF7</accession>
<reference evidence="1 2" key="1">
    <citation type="journal article" date="2017" name="Genome Announc.">
        <title>Complete Genome Sequences of Two Acetylene-Fermenting Pelobacter acetylenicus Strains.</title>
        <authorList>
            <person name="Sutton J.M."/>
            <person name="Baesman S.M."/>
            <person name="Fierst J.L."/>
            <person name="Poret-Peterson A.T."/>
            <person name="Oremland R.S."/>
            <person name="Dunlap D.S."/>
            <person name="Akob D.M."/>
        </authorList>
    </citation>
    <scope>NUCLEOTIDE SEQUENCE [LARGE SCALE GENOMIC DNA]</scope>
    <source>
        <strain evidence="1 2">DSM 3247</strain>
    </source>
</reference>
<dbReference type="Proteomes" id="UP000182264">
    <property type="component" value="Chromosome"/>
</dbReference>